<dbReference type="PROSITE" id="PS51186">
    <property type="entry name" value="GNAT"/>
    <property type="match status" value="1"/>
</dbReference>
<organism evidence="4 5">
    <name type="scientific">Ignelater luminosus</name>
    <name type="common">Cucubano</name>
    <name type="synonym">Pyrophorus luminosus</name>
    <dbReference type="NCBI Taxonomy" id="2038154"/>
    <lineage>
        <taxon>Eukaryota</taxon>
        <taxon>Metazoa</taxon>
        <taxon>Ecdysozoa</taxon>
        <taxon>Arthropoda</taxon>
        <taxon>Hexapoda</taxon>
        <taxon>Insecta</taxon>
        <taxon>Pterygota</taxon>
        <taxon>Neoptera</taxon>
        <taxon>Endopterygota</taxon>
        <taxon>Coleoptera</taxon>
        <taxon>Polyphaga</taxon>
        <taxon>Elateriformia</taxon>
        <taxon>Elateroidea</taxon>
        <taxon>Elateridae</taxon>
        <taxon>Agrypninae</taxon>
        <taxon>Pyrophorini</taxon>
        <taxon>Ignelater</taxon>
    </lineage>
</organism>
<feature type="domain" description="N-acetyltransferase" evidence="3">
    <location>
        <begin position="83"/>
        <end position="238"/>
    </location>
</feature>
<evidence type="ECO:0000313" key="4">
    <source>
        <dbReference type="EMBL" id="KAF2883827.1"/>
    </source>
</evidence>
<evidence type="ECO:0000256" key="2">
    <source>
        <dbReference type="SAM" id="Phobius"/>
    </source>
</evidence>
<keyword evidence="1" id="KW-0808">Transferase</keyword>
<keyword evidence="2" id="KW-0472">Membrane</keyword>
<dbReference type="InterPro" id="IPR016181">
    <property type="entry name" value="Acyl_CoA_acyltransferase"/>
</dbReference>
<comment type="caution">
    <text evidence="4">The sequence shown here is derived from an EMBL/GenBank/DDBJ whole genome shotgun (WGS) entry which is preliminary data.</text>
</comment>
<dbReference type="Pfam" id="PF00583">
    <property type="entry name" value="Acetyltransf_1"/>
    <property type="match status" value="1"/>
</dbReference>
<accession>A0A8K0G0M1</accession>
<feature type="transmembrane region" description="Helical" evidence="2">
    <location>
        <begin position="42"/>
        <end position="60"/>
    </location>
</feature>
<proteinExistence type="predicted"/>
<dbReference type="PANTHER" id="PTHR13947:SF37">
    <property type="entry name" value="LD18367P"/>
    <property type="match status" value="1"/>
</dbReference>
<evidence type="ECO:0000313" key="5">
    <source>
        <dbReference type="Proteomes" id="UP000801492"/>
    </source>
</evidence>
<feature type="transmembrane region" description="Helical" evidence="2">
    <location>
        <begin position="66"/>
        <end position="86"/>
    </location>
</feature>
<keyword evidence="2" id="KW-0812">Transmembrane</keyword>
<dbReference type="Proteomes" id="UP000801492">
    <property type="component" value="Unassembled WGS sequence"/>
</dbReference>
<evidence type="ECO:0000256" key="1">
    <source>
        <dbReference type="ARBA" id="ARBA00022679"/>
    </source>
</evidence>
<dbReference type="SUPFAM" id="SSF55729">
    <property type="entry name" value="Acyl-CoA N-acyltransferases (Nat)"/>
    <property type="match status" value="1"/>
</dbReference>
<evidence type="ECO:0000259" key="3">
    <source>
        <dbReference type="PROSITE" id="PS51186"/>
    </source>
</evidence>
<dbReference type="InterPro" id="IPR000182">
    <property type="entry name" value="GNAT_dom"/>
</dbReference>
<sequence>MSCAIIIRDYKLNDNHSVAEVVRSAYLSNVSKSWWNAVMREITFQLIVMTAALLFIFVGIPFFYCILAIPLVLLLLYVIIYSSFLIKATELMHSKKPLHCWVAEACEPLLFLQQPERTRYRILSEHDANIEGFDKGNYKRKVIGTVAVGQHSHLENSAWLFRLAVHPNYQRKGIGHTLVQTAKNWCREKTFDTVELAMSECQDVARQLFVDTGFEMKQLYHKQLVGSAVTLLMYQLSSDLNNTKPNF</sequence>
<dbReference type="EMBL" id="VTPC01090289">
    <property type="protein sequence ID" value="KAF2883827.1"/>
    <property type="molecule type" value="Genomic_DNA"/>
</dbReference>
<dbReference type="PANTHER" id="PTHR13947">
    <property type="entry name" value="GNAT FAMILY N-ACETYLTRANSFERASE"/>
    <property type="match status" value="1"/>
</dbReference>
<keyword evidence="5" id="KW-1185">Reference proteome</keyword>
<dbReference type="InterPro" id="IPR050769">
    <property type="entry name" value="NAT_camello-type"/>
</dbReference>
<keyword evidence="2" id="KW-1133">Transmembrane helix</keyword>
<dbReference type="CDD" id="cd04301">
    <property type="entry name" value="NAT_SF"/>
    <property type="match status" value="1"/>
</dbReference>
<name>A0A8K0G0M1_IGNLU</name>
<gene>
    <name evidence="4" type="ORF">ILUMI_22358</name>
</gene>
<dbReference type="AlphaFoldDB" id="A0A8K0G0M1"/>
<dbReference type="GO" id="GO:0008080">
    <property type="term" value="F:N-acetyltransferase activity"/>
    <property type="evidence" value="ECO:0007669"/>
    <property type="project" value="InterPro"/>
</dbReference>
<reference evidence="4" key="1">
    <citation type="submission" date="2019-08" db="EMBL/GenBank/DDBJ databases">
        <title>The genome of the North American firefly Photinus pyralis.</title>
        <authorList>
            <consortium name="Photinus pyralis genome working group"/>
            <person name="Fallon T.R."/>
            <person name="Sander Lower S.E."/>
            <person name="Weng J.-K."/>
        </authorList>
    </citation>
    <scope>NUCLEOTIDE SEQUENCE</scope>
    <source>
        <strain evidence="4">TRF0915ILg1</strain>
        <tissue evidence="4">Whole body</tissue>
    </source>
</reference>
<dbReference type="Gene3D" id="3.40.630.30">
    <property type="match status" value="1"/>
</dbReference>
<protein>
    <recommendedName>
        <fullName evidence="3">N-acetyltransferase domain-containing protein</fullName>
    </recommendedName>
</protein>
<dbReference type="OrthoDB" id="41532at2759"/>